<dbReference type="PROSITE" id="PS51450">
    <property type="entry name" value="LRR"/>
    <property type="match status" value="1"/>
</dbReference>
<dbReference type="InterPro" id="IPR032675">
    <property type="entry name" value="LRR_dom_sf"/>
</dbReference>
<protein>
    <recommendedName>
        <fullName evidence="6">Leucine-rich repeat domain-containing protein</fullName>
    </recommendedName>
</protein>
<name>A0A502EZE3_9FLAO</name>
<accession>A0A502EZE3</accession>
<evidence type="ECO:0000256" key="2">
    <source>
        <dbReference type="ARBA" id="ARBA00022737"/>
    </source>
</evidence>
<gene>
    <name evidence="4" type="ORF">EAH81_06460</name>
</gene>
<evidence type="ECO:0000313" key="5">
    <source>
        <dbReference type="Proteomes" id="UP000319700"/>
    </source>
</evidence>
<evidence type="ECO:0000256" key="3">
    <source>
        <dbReference type="SAM" id="MobiDB-lite"/>
    </source>
</evidence>
<dbReference type="Gene3D" id="3.80.10.10">
    <property type="entry name" value="Ribonuclease Inhibitor"/>
    <property type="match status" value="1"/>
</dbReference>
<dbReference type="AlphaFoldDB" id="A0A502EZE3"/>
<dbReference type="Proteomes" id="UP000319700">
    <property type="component" value="Unassembled WGS sequence"/>
</dbReference>
<reference evidence="4 5" key="1">
    <citation type="journal article" date="2019" name="Environ. Microbiol.">
        <title>Species interactions and distinct microbial communities in high Arctic permafrost affected cryosols are associated with the CH4 and CO2 gas fluxes.</title>
        <authorList>
            <person name="Altshuler I."/>
            <person name="Hamel J."/>
            <person name="Turney S."/>
            <person name="Magnuson E."/>
            <person name="Levesque R."/>
            <person name="Greer C."/>
            <person name="Whyte L.G."/>
        </authorList>
    </citation>
    <scope>NUCLEOTIDE SEQUENCE [LARGE SCALE GENOMIC DNA]</scope>
    <source>
        <strain evidence="4 5">42</strain>
    </source>
</reference>
<comment type="caution">
    <text evidence="4">The sequence shown here is derived from an EMBL/GenBank/DDBJ whole genome shotgun (WGS) entry which is preliminary data.</text>
</comment>
<evidence type="ECO:0000256" key="1">
    <source>
        <dbReference type="ARBA" id="ARBA00022614"/>
    </source>
</evidence>
<feature type="region of interest" description="Disordered" evidence="3">
    <location>
        <begin position="19"/>
        <end position="49"/>
    </location>
</feature>
<dbReference type="SUPFAM" id="SSF52058">
    <property type="entry name" value="L domain-like"/>
    <property type="match status" value="1"/>
</dbReference>
<feature type="compositionally biased region" description="Polar residues" evidence="3">
    <location>
        <begin position="19"/>
        <end position="38"/>
    </location>
</feature>
<evidence type="ECO:0008006" key="6">
    <source>
        <dbReference type="Google" id="ProtNLM"/>
    </source>
</evidence>
<dbReference type="PANTHER" id="PTHR47566">
    <property type="match status" value="1"/>
</dbReference>
<dbReference type="RefSeq" id="WP_140505019.1">
    <property type="nucleotide sequence ID" value="NZ_RCZH01000004.1"/>
</dbReference>
<dbReference type="GO" id="GO:0035591">
    <property type="term" value="F:signaling adaptor activity"/>
    <property type="evidence" value="ECO:0007669"/>
    <property type="project" value="TreeGrafter"/>
</dbReference>
<keyword evidence="1" id="KW-0433">Leucine-rich repeat</keyword>
<sequence>MRKLLLIALALNFVACSTDNNETTSTPSAQLTKSAFNPNPTPADYSTAKDPNYIRDEKALSELKKGSATGKTAAVWVNTYVPDPNFRLALINAGAGQEDAVIGNDYINIDKTRVGLYVAGANISNATGIQAFTSLSQLIISGNQLTSLNVSAITTLTWLECQNNLLTTLNLSSNINLTQIWCHSNQLTSLTIPSNVAGLWGLWCYGNQLTTLNLNGNTKLTSLFIQSNQLTSINLAPLTVLGKTNVSSNKWTTLNFDSNSQLTSLWCFGNTLLTDLSIKNTNNFAITLQDFTQNTKRPKIHVDANFLPQAYTLWPASGGSVYQL</sequence>
<dbReference type="EMBL" id="RCZH01000004">
    <property type="protein sequence ID" value="TPG41960.1"/>
    <property type="molecule type" value="Genomic_DNA"/>
</dbReference>
<evidence type="ECO:0000313" key="4">
    <source>
        <dbReference type="EMBL" id="TPG41960.1"/>
    </source>
</evidence>
<dbReference type="PANTHER" id="PTHR47566:SF1">
    <property type="entry name" value="PROTEIN NUD1"/>
    <property type="match status" value="1"/>
</dbReference>
<keyword evidence="2" id="KW-0677">Repeat</keyword>
<dbReference type="InterPro" id="IPR001611">
    <property type="entry name" value="Leu-rich_rpt"/>
</dbReference>
<dbReference type="InterPro" id="IPR052574">
    <property type="entry name" value="CDIRP"/>
</dbReference>
<keyword evidence="5" id="KW-1185">Reference proteome</keyword>
<dbReference type="OrthoDB" id="1331816at2"/>
<proteinExistence type="predicted"/>
<organism evidence="4 5">
    <name type="scientific">Flavobacterium pectinovorum</name>
    <dbReference type="NCBI Taxonomy" id="29533"/>
    <lineage>
        <taxon>Bacteria</taxon>
        <taxon>Pseudomonadati</taxon>
        <taxon>Bacteroidota</taxon>
        <taxon>Flavobacteriia</taxon>
        <taxon>Flavobacteriales</taxon>
        <taxon>Flavobacteriaceae</taxon>
        <taxon>Flavobacterium</taxon>
    </lineage>
</organism>